<feature type="domain" description="Beta-xylosidase C-terminal Concanavalin A-like" evidence="5">
    <location>
        <begin position="315"/>
        <end position="479"/>
    </location>
</feature>
<evidence type="ECO:0000313" key="6">
    <source>
        <dbReference type="EMBL" id="GLI02498.1"/>
    </source>
</evidence>
<evidence type="ECO:0000256" key="4">
    <source>
        <dbReference type="RuleBase" id="RU361187"/>
    </source>
</evidence>
<evidence type="ECO:0000256" key="1">
    <source>
        <dbReference type="ARBA" id="ARBA00009865"/>
    </source>
</evidence>
<dbReference type="InterPro" id="IPR051795">
    <property type="entry name" value="Glycosyl_Hydrlase_43"/>
</dbReference>
<keyword evidence="2 4" id="KW-0378">Hydrolase</keyword>
<comment type="similarity">
    <text evidence="1 4">Belongs to the glycosyl hydrolase 43 family.</text>
</comment>
<protein>
    <submittedName>
        <fullName evidence="6">Beta-xylosidase</fullName>
    </submittedName>
</protein>
<evidence type="ECO:0000256" key="2">
    <source>
        <dbReference type="ARBA" id="ARBA00022801"/>
    </source>
</evidence>
<evidence type="ECO:0000256" key="3">
    <source>
        <dbReference type="ARBA" id="ARBA00023295"/>
    </source>
</evidence>
<dbReference type="InterPro" id="IPR013320">
    <property type="entry name" value="ConA-like_dom_sf"/>
</dbReference>
<proteinExistence type="inferred from homology"/>
<keyword evidence="3 4" id="KW-0326">Glycosidase</keyword>
<dbReference type="PANTHER" id="PTHR42812:SF12">
    <property type="entry name" value="BETA-XYLOSIDASE-RELATED"/>
    <property type="match status" value="1"/>
</dbReference>
<dbReference type="Gene3D" id="2.115.10.20">
    <property type="entry name" value="Glycosyl hydrolase domain, family 43"/>
    <property type="match status" value="1"/>
</dbReference>
<dbReference type="PANTHER" id="PTHR42812">
    <property type="entry name" value="BETA-XYLOSIDASE"/>
    <property type="match status" value="1"/>
</dbReference>
<name>A0ABQ5R7E7_9ACTN</name>
<dbReference type="CDD" id="cd09001">
    <property type="entry name" value="GH43_FsAxh1-like"/>
    <property type="match status" value="1"/>
</dbReference>
<evidence type="ECO:0000313" key="7">
    <source>
        <dbReference type="Proteomes" id="UP001144280"/>
    </source>
</evidence>
<dbReference type="Proteomes" id="UP001144280">
    <property type="component" value="Unassembled WGS sequence"/>
</dbReference>
<evidence type="ECO:0000259" key="5">
    <source>
        <dbReference type="Pfam" id="PF17851"/>
    </source>
</evidence>
<gene>
    <name evidence="6" type="ORF">Pa4123_77760</name>
</gene>
<dbReference type="SUPFAM" id="SSF75005">
    <property type="entry name" value="Arabinanase/levansucrase/invertase"/>
    <property type="match status" value="1"/>
</dbReference>
<sequence length="485" mass="52583">MTAPWVADNGDGTYRNPILHADWSDPDAIRVGDDFYLVASSFHRVPGLPVLHSRDLVTWSVIGYALERLEPVEEFRTPQWGCGVWAPALRHHDGLFWIVYPDPDRGIFVVTATDPAGPWSPPRLLKGGRGLIDPCPLWDDDGSAYLVHGWAKSRAGVNNKLTAHRMRPDATELLDEGRDVVDGDALPGYRTLEGPKWYKRDGWYWIFAPAGGVATGWQSVFRSRHAFGPYEDRIVLAQGGTEVNGPHQGAWVTTPKGEDWFLHFQDRGPFGRIVHLQPMRWGADGWPEMGAGGEPVAQHAKPAVADPRVAPPDDRLQWTWSANPEPHWSEALPGGGFRLACVPGGDDLRALPNVLGRRLPSDRFRATVTLQLTGASAGTRAGLTVLGATYAWVGAVRTADGDRLVCRVAREGESEVDTVSATTVDTPVTLGVDVYPDGTCQFRAGGEPVGPPFQATGGRWVGATLGIFATGDGGTADFADPRISA</sequence>
<reference evidence="6" key="1">
    <citation type="submission" date="2022-12" db="EMBL/GenBank/DDBJ databases">
        <title>New Phytohabitans aurantiacus sp. RD004123 nov., an actinomycete isolated from soil.</title>
        <authorList>
            <person name="Triningsih D.W."/>
            <person name="Harunari E."/>
            <person name="Igarashi Y."/>
        </authorList>
    </citation>
    <scope>NUCLEOTIDE SEQUENCE</scope>
    <source>
        <strain evidence="6">RD004123</strain>
    </source>
</reference>
<dbReference type="EMBL" id="BSDI01000063">
    <property type="protein sequence ID" value="GLI02498.1"/>
    <property type="molecule type" value="Genomic_DNA"/>
</dbReference>
<dbReference type="InterPro" id="IPR006710">
    <property type="entry name" value="Glyco_hydro_43"/>
</dbReference>
<keyword evidence="7" id="KW-1185">Reference proteome</keyword>
<dbReference type="RefSeq" id="WP_281904018.1">
    <property type="nucleotide sequence ID" value="NZ_BSDI01000063.1"/>
</dbReference>
<dbReference type="InterPro" id="IPR023296">
    <property type="entry name" value="Glyco_hydro_beta-prop_sf"/>
</dbReference>
<accession>A0ABQ5R7E7</accession>
<dbReference type="Pfam" id="PF17851">
    <property type="entry name" value="GH43_C2"/>
    <property type="match status" value="1"/>
</dbReference>
<dbReference type="Pfam" id="PF04616">
    <property type="entry name" value="Glyco_hydro_43"/>
    <property type="match status" value="1"/>
</dbReference>
<comment type="caution">
    <text evidence="6">The sequence shown here is derived from an EMBL/GenBank/DDBJ whole genome shotgun (WGS) entry which is preliminary data.</text>
</comment>
<dbReference type="SUPFAM" id="SSF49899">
    <property type="entry name" value="Concanavalin A-like lectins/glucanases"/>
    <property type="match status" value="1"/>
</dbReference>
<organism evidence="6 7">
    <name type="scientific">Phytohabitans aurantiacus</name>
    <dbReference type="NCBI Taxonomy" id="3016789"/>
    <lineage>
        <taxon>Bacteria</taxon>
        <taxon>Bacillati</taxon>
        <taxon>Actinomycetota</taxon>
        <taxon>Actinomycetes</taxon>
        <taxon>Micromonosporales</taxon>
        <taxon>Micromonosporaceae</taxon>
    </lineage>
</organism>
<dbReference type="InterPro" id="IPR041542">
    <property type="entry name" value="GH43_C2"/>
</dbReference>
<dbReference type="Gene3D" id="2.60.120.200">
    <property type="match status" value="1"/>
</dbReference>